<feature type="region of interest" description="Disordered" evidence="1">
    <location>
        <begin position="17"/>
        <end position="47"/>
    </location>
</feature>
<proteinExistence type="predicted"/>
<feature type="transmembrane region" description="Helical" evidence="2">
    <location>
        <begin position="53"/>
        <end position="76"/>
    </location>
</feature>
<dbReference type="AlphaFoldDB" id="A0A914PJZ2"/>
<organism evidence="3 4">
    <name type="scientific">Panagrolaimus davidi</name>
    <dbReference type="NCBI Taxonomy" id="227884"/>
    <lineage>
        <taxon>Eukaryota</taxon>
        <taxon>Metazoa</taxon>
        <taxon>Ecdysozoa</taxon>
        <taxon>Nematoda</taxon>
        <taxon>Chromadorea</taxon>
        <taxon>Rhabditida</taxon>
        <taxon>Tylenchina</taxon>
        <taxon>Panagrolaimomorpha</taxon>
        <taxon>Panagrolaimoidea</taxon>
        <taxon>Panagrolaimidae</taxon>
        <taxon>Panagrolaimus</taxon>
    </lineage>
</organism>
<evidence type="ECO:0000313" key="3">
    <source>
        <dbReference type="Proteomes" id="UP000887578"/>
    </source>
</evidence>
<feature type="compositionally biased region" description="Basic and acidic residues" evidence="1">
    <location>
        <begin position="25"/>
        <end position="41"/>
    </location>
</feature>
<accession>A0A914PJZ2</accession>
<evidence type="ECO:0000313" key="4">
    <source>
        <dbReference type="WBParaSite" id="PDA_v2.g18717.t1"/>
    </source>
</evidence>
<sequence length="86" mass="9952">MFYELIRQQNIEKQAWEKRKSKAQKTAEESRLRKEQKRTETEQSNASSLRDTILFGMGALTLSVLFAVHTGMVSFIGEEDDKLDVE</sequence>
<evidence type="ECO:0000256" key="1">
    <source>
        <dbReference type="SAM" id="MobiDB-lite"/>
    </source>
</evidence>
<keyword evidence="2" id="KW-1133">Transmembrane helix</keyword>
<dbReference type="Proteomes" id="UP000887578">
    <property type="component" value="Unplaced"/>
</dbReference>
<keyword evidence="2" id="KW-0812">Transmembrane</keyword>
<name>A0A914PJZ2_9BILA</name>
<evidence type="ECO:0000256" key="2">
    <source>
        <dbReference type="SAM" id="Phobius"/>
    </source>
</evidence>
<reference evidence="4" key="1">
    <citation type="submission" date="2022-11" db="UniProtKB">
        <authorList>
            <consortium name="WormBaseParasite"/>
        </authorList>
    </citation>
    <scope>IDENTIFICATION</scope>
</reference>
<dbReference type="WBParaSite" id="PDA_v2.g18717.t1">
    <property type="protein sequence ID" value="PDA_v2.g18717.t1"/>
    <property type="gene ID" value="PDA_v2.g18717"/>
</dbReference>
<keyword evidence="2" id="KW-0472">Membrane</keyword>
<keyword evidence="3" id="KW-1185">Reference proteome</keyword>
<protein>
    <submittedName>
        <fullName evidence="4">Uncharacterized protein</fullName>
    </submittedName>
</protein>